<keyword evidence="5" id="KW-1185">Reference proteome</keyword>
<dbReference type="Pfam" id="PF02021">
    <property type="entry name" value="UPF0102"/>
    <property type="match status" value="1"/>
</dbReference>
<comment type="similarity">
    <text evidence="1 2">Belongs to the UPF0102 family.</text>
</comment>
<sequence length="138" mass="14852">MFNWGSRSKPGDQPTDKPATQKAGDAAEDAALAHLQRAGLRLLERNYRVAAGPSRRGGEVDLIMADRDGTLVFVEVRARASGSHGGAAASVTARKQQRLIYAAQHYLMQHATPPPCRFDVVAIDGTALQWLPAAFDAE</sequence>
<dbReference type="PANTHER" id="PTHR34039">
    <property type="entry name" value="UPF0102 PROTEIN YRAN"/>
    <property type="match status" value="1"/>
</dbReference>
<dbReference type="EMBL" id="JBIGIB010000005">
    <property type="protein sequence ID" value="MFG6468566.1"/>
    <property type="molecule type" value="Genomic_DNA"/>
</dbReference>
<organism evidence="4 5">
    <name type="scientific">Pelomonas baiyunensis</name>
    <dbReference type="NCBI Taxonomy" id="3299026"/>
    <lineage>
        <taxon>Bacteria</taxon>
        <taxon>Pseudomonadati</taxon>
        <taxon>Pseudomonadota</taxon>
        <taxon>Betaproteobacteria</taxon>
        <taxon>Burkholderiales</taxon>
        <taxon>Sphaerotilaceae</taxon>
        <taxon>Roseateles</taxon>
    </lineage>
</organism>
<evidence type="ECO:0000256" key="1">
    <source>
        <dbReference type="ARBA" id="ARBA00006738"/>
    </source>
</evidence>
<accession>A0ABW7H3H3</accession>
<feature type="region of interest" description="Disordered" evidence="3">
    <location>
        <begin position="1"/>
        <end position="26"/>
    </location>
</feature>
<dbReference type="InterPro" id="IPR003509">
    <property type="entry name" value="UPF0102_YraN-like"/>
</dbReference>
<protein>
    <recommendedName>
        <fullName evidence="2">UPF0102 protein ACG01O_18230</fullName>
    </recommendedName>
</protein>
<gene>
    <name evidence="4" type="ORF">ACG01O_18230</name>
</gene>
<dbReference type="NCBIfam" id="TIGR00252">
    <property type="entry name" value="YraN family protein"/>
    <property type="match status" value="1"/>
</dbReference>
<proteinExistence type="inferred from homology"/>
<reference evidence="4 5" key="1">
    <citation type="submission" date="2024-08" db="EMBL/GenBank/DDBJ databases">
        <authorList>
            <person name="Lu H."/>
        </authorList>
    </citation>
    <scope>NUCLEOTIDE SEQUENCE [LARGE SCALE GENOMIC DNA]</scope>
    <source>
        <strain evidence="4 5">BYS87W</strain>
    </source>
</reference>
<evidence type="ECO:0000256" key="2">
    <source>
        <dbReference type="HAMAP-Rule" id="MF_00048"/>
    </source>
</evidence>
<dbReference type="RefSeq" id="WP_394386917.1">
    <property type="nucleotide sequence ID" value="NZ_JBIGIB010000005.1"/>
</dbReference>
<dbReference type="Gene3D" id="3.40.1350.10">
    <property type="match status" value="1"/>
</dbReference>
<dbReference type="PANTHER" id="PTHR34039:SF1">
    <property type="entry name" value="UPF0102 PROTEIN YRAN"/>
    <property type="match status" value="1"/>
</dbReference>
<name>A0ABW7H3H3_9BURK</name>
<dbReference type="NCBIfam" id="NF009150">
    <property type="entry name" value="PRK12497.1-3"/>
    <property type="match status" value="1"/>
</dbReference>
<dbReference type="HAMAP" id="MF_00048">
    <property type="entry name" value="UPF0102"/>
    <property type="match status" value="1"/>
</dbReference>
<evidence type="ECO:0000313" key="5">
    <source>
        <dbReference type="Proteomes" id="UP001606303"/>
    </source>
</evidence>
<evidence type="ECO:0000313" key="4">
    <source>
        <dbReference type="EMBL" id="MFG6468566.1"/>
    </source>
</evidence>
<dbReference type="CDD" id="cd20736">
    <property type="entry name" value="PoNe_Nuclease"/>
    <property type="match status" value="1"/>
</dbReference>
<evidence type="ECO:0000256" key="3">
    <source>
        <dbReference type="SAM" id="MobiDB-lite"/>
    </source>
</evidence>
<comment type="caution">
    <text evidence="4">The sequence shown here is derived from an EMBL/GenBank/DDBJ whole genome shotgun (WGS) entry which is preliminary data.</text>
</comment>
<dbReference type="InterPro" id="IPR011856">
    <property type="entry name" value="tRNA_endonuc-like_dom_sf"/>
</dbReference>
<dbReference type="SUPFAM" id="SSF52980">
    <property type="entry name" value="Restriction endonuclease-like"/>
    <property type="match status" value="1"/>
</dbReference>
<dbReference type="Proteomes" id="UP001606303">
    <property type="component" value="Unassembled WGS sequence"/>
</dbReference>
<dbReference type="InterPro" id="IPR011335">
    <property type="entry name" value="Restrct_endonuc-II-like"/>
</dbReference>